<reference evidence="1" key="2">
    <citation type="journal article" date="2015" name="Fish Shellfish Immunol.">
        <title>Early steps in the European eel (Anguilla anguilla)-Vibrio vulnificus interaction in the gills: Role of the RtxA13 toxin.</title>
        <authorList>
            <person name="Callol A."/>
            <person name="Pajuelo D."/>
            <person name="Ebbesson L."/>
            <person name="Teles M."/>
            <person name="MacKenzie S."/>
            <person name="Amaro C."/>
        </authorList>
    </citation>
    <scope>NUCLEOTIDE SEQUENCE</scope>
</reference>
<sequence>MPCFALNIYEIQRYSLRRAYGQANVNKHRG</sequence>
<reference evidence="1" key="1">
    <citation type="submission" date="2014-11" db="EMBL/GenBank/DDBJ databases">
        <authorList>
            <person name="Amaro Gonzalez C."/>
        </authorList>
    </citation>
    <scope>NUCLEOTIDE SEQUENCE</scope>
</reference>
<dbReference type="EMBL" id="GBXM01056390">
    <property type="protein sequence ID" value="JAH52187.1"/>
    <property type="molecule type" value="Transcribed_RNA"/>
</dbReference>
<evidence type="ECO:0000313" key="1">
    <source>
        <dbReference type="EMBL" id="JAH52187.1"/>
    </source>
</evidence>
<proteinExistence type="predicted"/>
<organism evidence="1">
    <name type="scientific">Anguilla anguilla</name>
    <name type="common">European freshwater eel</name>
    <name type="synonym">Muraena anguilla</name>
    <dbReference type="NCBI Taxonomy" id="7936"/>
    <lineage>
        <taxon>Eukaryota</taxon>
        <taxon>Metazoa</taxon>
        <taxon>Chordata</taxon>
        <taxon>Craniata</taxon>
        <taxon>Vertebrata</taxon>
        <taxon>Euteleostomi</taxon>
        <taxon>Actinopterygii</taxon>
        <taxon>Neopterygii</taxon>
        <taxon>Teleostei</taxon>
        <taxon>Anguilliformes</taxon>
        <taxon>Anguillidae</taxon>
        <taxon>Anguilla</taxon>
    </lineage>
</organism>
<accession>A0A0E9TFE1</accession>
<protein>
    <submittedName>
        <fullName evidence="1">Uncharacterized protein</fullName>
    </submittedName>
</protein>
<dbReference type="AlphaFoldDB" id="A0A0E9TFE1"/>
<name>A0A0E9TFE1_ANGAN</name>